<keyword evidence="1" id="KW-0802">TPR repeat</keyword>
<dbReference type="SMART" id="SM00028">
    <property type="entry name" value="TPR"/>
    <property type="match status" value="2"/>
</dbReference>
<evidence type="ECO:0000313" key="4">
    <source>
        <dbReference type="Proteomes" id="UP001143304"/>
    </source>
</evidence>
<feature type="repeat" description="TPR" evidence="1">
    <location>
        <begin position="61"/>
        <end position="94"/>
    </location>
</feature>
<keyword evidence="4" id="KW-1185">Reference proteome</keyword>
<evidence type="ECO:0000313" key="3">
    <source>
        <dbReference type="EMBL" id="MCX2979175.1"/>
    </source>
</evidence>
<dbReference type="InterPro" id="IPR019734">
    <property type="entry name" value="TPR_rpt"/>
</dbReference>
<reference evidence="3" key="1">
    <citation type="submission" date="2019-02" db="EMBL/GenBank/DDBJ databases">
        <authorList>
            <person name="Li S.-H."/>
        </authorList>
    </citation>
    <scope>NUCLEOTIDE SEQUENCE</scope>
    <source>
        <strain evidence="3">IMCC11814</strain>
    </source>
</reference>
<dbReference type="Pfam" id="PF14559">
    <property type="entry name" value="TPR_19"/>
    <property type="match status" value="1"/>
</dbReference>
<dbReference type="Gene3D" id="1.25.40.10">
    <property type="entry name" value="Tetratricopeptide repeat domain"/>
    <property type="match status" value="1"/>
</dbReference>
<dbReference type="Proteomes" id="UP001143304">
    <property type="component" value="Unassembled WGS sequence"/>
</dbReference>
<dbReference type="SUPFAM" id="SSF48452">
    <property type="entry name" value="TPR-like"/>
    <property type="match status" value="1"/>
</dbReference>
<organism evidence="3 4">
    <name type="scientific">Candidatus Marimicrobium litorale</name>
    <dbReference type="NCBI Taxonomy" id="2518991"/>
    <lineage>
        <taxon>Bacteria</taxon>
        <taxon>Pseudomonadati</taxon>
        <taxon>Pseudomonadota</taxon>
        <taxon>Gammaproteobacteria</taxon>
        <taxon>Cellvibrionales</taxon>
        <taxon>Halieaceae</taxon>
        <taxon>Marimicrobium</taxon>
    </lineage>
</organism>
<sequence>MTFIRAITGSLILVYAVVLAGCSSLTKPTDSVPVKTPAGEGVPAPMPEAHRSGSPSASAAWKPLLEKAQYATRRGDYEQAFAYLERAQRIDPDSAEVYLGMAQAHRARGDSARASATAERGLLYCTSNRLCDALRGFVQ</sequence>
<gene>
    <name evidence="3" type="ORF">EYC82_17690</name>
</gene>
<dbReference type="PROSITE" id="PS50005">
    <property type="entry name" value="TPR"/>
    <property type="match status" value="1"/>
</dbReference>
<protein>
    <submittedName>
        <fullName evidence="3">Tetratricopeptide repeat protein</fullName>
    </submittedName>
</protein>
<dbReference type="EMBL" id="SHNO01000003">
    <property type="protein sequence ID" value="MCX2979175.1"/>
    <property type="molecule type" value="Genomic_DNA"/>
</dbReference>
<dbReference type="PROSITE" id="PS51257">
    <property type="entry name" value="PROKAR_LIPOPROTEIN"/>
    <property type="match status" value="1"/>
</dbReference>
<comment type="caution">
    <text evidence="3">The sequence shown here is derived from an EMBL/GenBank/DDBJ whole genome shotgun (WGS) entry which is preliminary data.</text>
</comment>
<proteinExistence type="predicted"/>
<dbReference type="InterPro" id="IPR011990">
    <property type="entry name" value="TPR-like_helical_dom_sf"/>
</dbReference>
<dbReference type="RefSeq" id="WP_279250966.1">
    <property type="nucleotide sequence ID" value="NZ_SHNO01000003.1"/>
</dbReference>
<name>A0ABT3TBF1_9GAMM</name>
<accession>A0ABT3TBF1</accession>
<evidence type="ECO:0000256" key="1">
    <source>
        <dbReference type="PROSITE-ProRule" id="PRU00339"/>
    </source>
</evidence>
<evidence type="ECO:0000256" key="2">
    <source>
        <dbReference type="SAM" id="MobiDB-lite"/>
    </source>
</evidence>
<feature type="region of interest" description="Disordered" evidence="2">
    <location>
        <begin position="28"/>
        <end position="58"/>
    </location>
</feature>